<dbReference type="PANTHER" id="PTHR31531:SF2">
    <property type="entry name" value="E3 UBIQUITIN-PROTEIN LIGASE E3D"/>
    <property type="match status" value="1"/>
</dbReference>
<reference evidence="1 2" key="1">
    <citation type="submission" date="2016-03" db="EMBL/GenBank/DDBJ databases">
        <authorList>
            <person name="Devillers H."/>
        </authorList>
    </citation>
    <scope>NUCLEOTIDE SEQUENCE [LARGE SCALE GENOMIC DNA]</scope>
    <source>
        <strain evidence="1">CBS 10888</strain>
    </source>
</reference>
<dbReference type="GO" id="GO:0005634">
    <property type="term" value="C:nucleus"/>
    <property type="evidence" value="ECO:0007669"/>
    <property type="project" value="TreeGrafter"/>
</dbReference>
<dbReference type="GO" id="GO:0005829">
    <property type="term" value="C:cytosol"/>
    <property type="evidence" value="ECO:0007669"/>
    <property type="project" value="TreeGrafter"/>
</dbReference>
<dbReference type="PANTHER" id="PTHR31531">
    <property type="entry name" value="E3 UBIQUITIN-PROTEIN LIGASE E3D FAMILY MEMBER"/>
    <property type="match status" value="1"/>
</dbReference>
<dbReference type="GO" id="GO:0000151">
    <property type="term" value="C:ubiquitin ligase complex"/>
    <property type="evidence" value="ECO:0007669"/>
    <property type="project" value="TreeGrafter"/>
</dbReference>
<keyword evidence="2" id="KW-1185">Reference proteome</keyword>
<dbReference type="STRING" id="1266660.A0A1G4IQR3"/>
<dbReference type="GO" id="GO:0030332">
    <property type="term" value="F:cyclin binding"/>
    <property type="evidence" value="ECO:0007669"/>
    <property type="project" value="TreeGrafter"/>
</dbReference>
<dbReference type="AlphaFoldDB" id="A0A1G4IQR3"/>
<protein>
    <submittedName>
        <fullName evidence="1">LADA_0A08284g1_1</fullName>
    </submittedName>
</protein>
<dbReference type="OrthoDB" id="386949at2759"/>
<evidence type="ECO:0000313" key="2">
    <source>
        <dbReference type="Proteomes" id="UP000190274"/>
    </source>
</evidence>
<gene>
    <name evidence="1" type="ORF">LADA_0A08284G</name>
</gene>
<dbReference type="Proteomes" id="UP000190274">
    <property type="component" value="Chromosome A"/>
</dbReference>
<organism evidence="1 2">
    <name type="scientific">Lachancea dasiensis</name>
    <dbReference type="NCBI Taxonomy" id="1072105"/>
    <lineage>
        <taxon>Eukaryota</taxon>
        <taxon>Fungi</taxon>
        <taxon>Dikarya</taxon>
        <taxon>Ascomycota</taxon>
        <taxon>Saccharomycotina</taxon>
        <taxon>Saccharomycetes</taxon>
        <taxon>Saccharomycetales</taxon>
        <taxon>Saccharomycetaceae</taxon>
        <taxon>Lachancea</taxon>
    </lineage>
</organism>
<dbReference type="EMBL" id="LT598460">
    <property type="protein sequence ID" value="SCU78879.1"/>
    <property type="molecule type" value="Genomic_DNA"/>
</dbReference>
<dbReference type="GO" id="GO:0051865">
    <property type="term" value="P:protein autoubiquitination"/>
    <property type="evidence" value="ECO:0007669"/>
    <property type="project" value="TreeGrafter"/>
</dbReference>
<evidence type="ECO:0000313" key="1">
    <source>
        <dbReference type="EMBL" id="SCU78879.1"/>
    </source>
</evidence>
<sequence length="352" mass="40014">MKYLIEHLPRIGTIVVILEDFNNVRVEHLRSESVELVDSNGMTTILELPHRIDINSGRKGLQKNEGGVKTLRLKATRDVENSEDYKDRSINRAMLATPQRWMRKDLLAPTAFDIECRACNGSLISSKDCSAINELPSEFWAELMDYWHCHKPTVQHSVQVDRYSKLNPRSSELLVGNSVFCVNSTWVTAKLSFTARYVRCSKCNHTVGQVSQDGHLYNINKWNTRLVKGEGVEYFSPELHVTAILVNALNSNGTRKILLKNAHNECGILIWMFVVGLNVTMTGNQTFKNCIKVYYKRTVDAPSLSKAQNIESFVIDSVPLQHFSQKLDAVNAQLPHFLKTMDSWNLSFLHCS</sequence>
<dbReference type="GO" id="GO:0043161">
    <property type="term" value="P:proteasome-mediated ubiquitin-dependent protein catabolic process"/>
    <property type="evidence" value="ECO:0007669"/>
    <property type="project" value="TreeGrafter"/>
</dbReference>
<dbReference type="GO" id="GO:0061630">
    <property type="term" value="F:ubiquitin protein ligase activity"/>
    <property type="evidence" value="ECO:0007669"/>
    <property type="project" value="TreeGrafter"/>
</dbReference>
<accession>A0A1G4IQR3</accession>
<proteinExistence type="predicted"/>
<dbReference type="GO" id="GO:0000209">
    <property type="term" value="P:protein polyubiquitination"/>
    <property type="evidence" value="ECO:0007669"/>
    <property type="project" value="TreeGrafter"/>
</dbReference>
<dbReference type="GO" id="GO:0031624">
    <property type="term" value="F:ubiquitin conjugating enzyme binding"/>
    <property type="evidence" value="ECO:0007669"/>
    <property type="project" value="TreeGrafter"/>
</dbReference>
<dbReference type="InterPro" id="IPR019193">
    <property type="entry name" value="UBQ-conj_enz_E2-bd_prot"/>
</dbReference>
<dbReference type="GO" id="GO:0006513">
    <property type="term" value="P:protein monoubiquitination"/>
    <property type="evidence" value="ECO:0007669"/>
    <property type="project" value="TreeGrafter"/>
</dbReference>
<name>A0A1G4IQR3_9SACH</name>
<dbReference type="Pfam" id="PF09814">
    <property type="entry name" value="HECT_2"/>
    <property type="match status" value="1"/>
</dbReference>